<feature type="binding site" evidence="4">
    <location>
        <begin position="158"/>
        <end position="166"/>
    </location>
    <ligand>
        <name>ATP</name>
        <dbReference type="ChEBI" id="CHEBI:30616"/>
    </ligand>
</feature>
<comment type="similarity">
    <text evidence="1 5">Belongs to the 5-formyltetrahydrofolate cyclo-ligase family.</text>
</comment>
<comment type="caution">
    <text evidence="6">The sequence shown here is derived from an EMBL/GenBank/DDBJ whole genome shotgun (WGS) entry which is preliminary data.</text>
</comment>
<dbReference type="GO" id="GO:0035999">
    <property type="term" value="P:tetrahydrofolate interconversion"/>
    <property type="evidence" value="ECO:0007669"/>
    <property type="project" value="TreeGrafter"/>
</dbReference>
<dbReference type="GO" id="GO:0005524">
    <property type="term" value="F:ATP binding"/>
    <property type="evidence" value="ECO:0007669"/>
    <property type="project" value="UniProtKB-KW"/>
</dbReference>
<dbReference type="InterPro" id="IPR024185">
    <property type="entry name" value="FTHF_cligase-like_sf"/>
</dbReference>
<dbReference type="EC" id="6.3.3.2" evidence="5"/>
<feature type="binding site" evidence="4">
    <location>
        <begin position="22"/>
        <end position="26"/>
    </location>
    <ligand>
        <name>ATP</name>
        <dbReference type="ChEBI" id="CHEBI:30616"/>
    </ligand>
</feature>
<dbReference type="Gene3D" id="3.40.50.10420">
    <property type="entry name" value="NagB/RpiA/CoA transferase-like"/>
    <property type="match status" value="1"/>
</dbReference>
<evidence type="ECO:0000256" key="5">
    <source>
        <dbReference type="RuleBase" id="RU361279"/>
    </source>
</evidence>
<feature type="binding site" evidence="4">
    <location>
        <position position="69"/>
    </location>
    <ligand>
        <name>substrate</name>
    </ligand>
</feature>
<evidence type="ECO:0000313" key="7">
    <source>
        <dbReference type="Proteomes" id="UP000435304"/>
    </source>
</evidence>
<dbReference type="Proteomes" id="UP000435304">
    <property type="component" value="Unassembled WGS sequence"/>
</dbReference>
<dbReference type="SUPFAM" id="SSF100950">
    <property type="entry name" value="NagB/RpiA/CoA transferase-like"/>
    <property type="match status" value="1"/>
</dbReference>
<evidence type="ECO:0000256" key="2">
    <source>
        <dbReference type="ARBA" id="ARBA00022741"/>
    </source>
</evidence>
<sequence>MALSLGLMPPSQSDDRALAGAKDVLRDAVRRRRDARPAEQRAADDLARLRGLQELFGHPDGGTTVACYLSTGSEPSTTRLVAWLAAQDVRVLLPVLGRRADGSRRAGPDWDLYRGPSRLRRGPRGIPEPDADGLGPAALARASVVVVAALAATPRGDRLGTGGGWYDRALEHAGDGAVTVALLNDDEVMPTLPVQAWDRRVDVLATPTRLLSTLEER</sequence>
<dbReference type="PIRSF" id="PIRSF006806">
    <property type="entry name" value="FTHF_cligase"/>
    <property type="match status" value="1"/>
</dbReference>
<keyword evidence="5" id="KW-0460">Magnesium</keyword>
<evidence type="ECO:0000256" key="1">
    <source>
        <dbReference type="ARBA" id="ARBA00010638"/>
    </source>
</evidence>
<evidence type="ECO:0000256" key="4">
    <source>
        <dbReference type="PIRSR" id="PIRSR006806-1"/>
    </source>
</evidence>
<comment type="cofactor">
    <cofactor evidence="5">
        <name>Mg(2+)</name>
        <dbReference type="ChEBI" id="CHEBI:18420"/>
    </cofactor>
</comment>
<keyword evidence="5" id="KW-0479">Metal-binding</keyword>
<name>A0A6A9V176_9ACTN</name>
<dbReference type="PANTHER" id="PTHR23407:SF1">
    <property type="entry name" value="5-FORMYLTETRAHYDROFOLATE CYCLO-LIGASE"/>
    <property type="match status" value="1"/>
</dbReference>
<gene>
    <name evidence="6" type="ORF">GC722_11330</name>
</gene>
<protein>
    <recommendedName>
        <fullName evidence="5">5-formyltetrahydrofolate cyclo-ligase</fullName>
        <ecNumber evidence="5">6.3.3.2</ecNumber>
    </recommendedName>
</protein>
<dbReference type="GO" id="GO:0009396">
    <property type="term" value="P:folic acid-containing compound biosynthetic process"/>
    <property type="evidence" value="ECO:0007669"/>
    <property type="project" value="TreeGrafter"/>
</dbReference>
<keyword evidence="3 4" id="KW-0067">ATP-binding</keyword>
<evidence type="ECO:0000256" key="3">
    <source>
        <dbReference type="ARBA" id="ARBA00022840"/>
    </source>
</evidence>
<dbReference type="GO" id="GO:0046872">
    <property type="term" value="F:metal ion binding"/>
    <property type="evidence" value="ECO:0007669"/>
    <property type="project" value="UniProtKB-KW"/>
</dbReference>
<dbReference type="NCBIfam" id="TIGR02727">
    <property type="entry name" value="MTHFS_bact"/>
    <property type="match status" value="1"/>
</dbReference>
<keyword evidence="7" id="KW-1185">Reference proteome</keyword>
<reference evidence="6 7" key="1">
    <citation type="submission" date="2019-12" db="EMBL/GenBank/DDBJ databases">
        <title>Auraticoccus cholistani sp. nov., an actinomycete isolated from soil of Cholistan desert.</title>
        <authorList>
            <person name="Cheema M.T."/>
        </authorList>
    </citation>
    <scope>NUCLEOTIDE SEQUENCE [LARGE SCALE GENOMIC DNA]</scope>
    <source>
        <strain evidence="6 7">F435</strain>
    </source>
</reference>
<comment type="catalytic activity">
    <reaction evidence="5">
        <text>(6S)-5-formyl-5,6,7,8-tetrahydrofolate + ATP = (6R)-5,10-methenyltetrahydrofolate + ADP + phosphate</text>
        <dbReference type="Rhea" id="RHEA:10488"/>
        <dbReference type="ChEBI" id="CHEBI:30616"/>
        <dbReference type="ChEBI" id="CHEBI:43474"/>
        <dbReference type="ChEBI" id="CHEBI:57455"/>
        <dbReference type="ChEBI" id="CHEBI:57457"/>
        <dbReference type="ChEBI" id="CHEBI:456216"/>
        <dbReference type="EC" id="6.3.3.2"/>
    </reaction>
</comment>
<dbReference type="InterPro" id="IPR002698">
    <property type="entry name" value="FTHF_cligase"/>
</dbReference>
<keyword evidence="6" id="KW-0436">Ligase</keyword>
<feature type="binding site" evidence="4">
    <location>
        <position position="74"/>
    </location>
    <ligand>
        <name>substrate</name>
    </ligand>
</feature>
<accession>A0A6A9V176</accession>
<keyword evidence="2 4" id="KW-0547">Nucleotide-binding</keyword>
<dbReference type="InterPro" id="IPR037171">
    <property type="entry name" value="NagB/RpiA_transferase-like"/>
</dbReference>
<dbReference type="EMBL" id="WPCU01000007">
    <property type="protein sequence ID" value="MVA76610.1"/>
    <property type="molecule type" value="Genomic_DNA"/>
</dbReference>
<dbReference type="Pfam" id="PF01812">
    <property type="entry name" value="5-FTHF_cyc-lig"/>
    <property type="match status" value="1"/>
</dbReference>
<dbReference type="GO" id="GO:0030272">
    <property type="term" value="F:5-formyltetrahydrofolate cyclo-ligase activity"/>
    <property type="evidence" value="ECO:0007669"/>
    <property type="project" value="UniProtKB-EC"/>
</dbReference>
<organism evidence="6 7">
    <name type="scientific">Auraticoccus cholistanensis</name>
    <dbReference type="NCBI Taxonomy" id="2656650"/>
    <lineage>
        <taxon>Bacteria</taxon>
        <taxon>Bacillati</taxon>
        <taxon>Actinomycetota</taxon>
        <taxon>Actinomycetes</taxon>
        <taxon>Propionibacteriales</taxon>
        <taxon>Propionibacteriaceae</taxon>
        <taxon>Auraticoccus</taxon>
    </lineage>
</organism>
<dbReference type="PANTHER" id="PTHR23407">
    <property type="entry name" value="ATPASE INHIBITOR/5-FORMYLTETRAHYDROFOLATE CYCLO-LIGASE"/>
    <property type="match status" value="1"/>
</dbReference>
<dbReference type="AlphaFoldDB" id="A0A6A9V176"/>
<proteinExistence type="inferred from homology"/>
<evidence type="ECO:0000313" key="6">
    <source>
        <dbReference type="EMBL" id="MVA76610.1"/>
    </source>
</evidence>